<dbReference type="SMART" id="SM00448">
    <property type="entry name" value="REC"/>
    <property type="match status" value="1"/>
</dbReference>
<dbReference type="RefSeq" id="WP_217791924.1">
    <property type="nucleotide sequence ID" value="NZ_JAHSPG010000011.1"/>
</dbReference>
<feature type="modified residue" description="4-aspartylphosphate" evidence="6">
    <location>
        <position position="51"/>
    </location>
</feature>
<dbReference type="FunFam" id="1.10.10.10:FF:000005">
    <property type="entry name" value="Two-component system response regulator"/>
    <property type="match status" value="1"/>
</dbReference>
<keyword evidence="3" id="KW-0805">Transcription regulation</keyword>
<evidence type="ECO:0000256" key="6">
    <source>
        <dbReference type="PROSITE-ProRule" id="PRU00169"/>
    </source>
</evidence>
<dbReference type="PROSITE" id="PS51755">
    <property type="entry name" value="OMPR_PHOB"/>
    <property type="match status" value="1"/>
</dbReference>
<dbReference type="InterPro" id="IPR001789">
    <property type="entry name" value="Sig_transdc_resp-reg_receiver"/>
</dbReference>
<feature type="domain" description="Response regulatory" evidence="8">
    <location>
        <begin position="2"/>
        <end position="116"/>
    </location>
</feature>
<evidence type="ECO:0000313" key="11">
    <source>
        <dbReference type="Proteomes" id="UP000812270"/>
    </source>
</evidence>
<accession>A0A9E2W542</accession>
<dbReference type="GO" id="GO:0000156">
    <property type="term" value="F:phosphorelay response regulator activity"/>
    <property type="evidence" value="ECO:0007669"/>
    <property type="project" value="TreeGrafter"/>
</dbReference>
<dbReference type="CDD" id="cd19935">
    <property type="entry name" value="REC_OmpR_CusR-like"/>
    <property type="match status" value="1"/>
</dbReference>
<reference evidence="10" key="1">
    <citation type="submission" date="2021-06" db="EMBL/GenBank/DDBJ databases">
        <authorList>
            <person name="Huq M.A."/>
        </authorList>
    </citation>
    <scope>NUCLEOTIDE SEQUENCE</scope>
    <source>
        <strain evidence="10">MAH-26</strain>
    </source>
</reference>
<dbReference type="Proteomes" id="UP000812270">
    <property type="component" value="Unassembled WGS sequence"/>
</dbReference>
<gene>
    <name evidence="10" type="ORF">KTO63_13870</name>
</gene>
<dbReference type="GO" id="GO:0000976">
    <property type="term" value="F:transcription cis-regulatory region binding"/>
    <property type="evidence" value="ECO:0007669"/>
    <property type="project" value="TreeGrafter"/>
</dbReference>
<proteinExistence type="predicted"/>
<keyword evidence="1 6" id="KW-0597">Phosphoprotein</keyword>
<dbReference type="GO" id="GO:0032993">
    <property type="term" value="C:protein-DNA complex"/>
    <property type="evidence" value="ECO:0007669"/>
    <property type="project" value="TreeGrafter"/>
</dbReference>
<evidence type="ECO:0000256" key="5">
    <source>
        <dbReference type="ARBA" id="ARBA00023163"/>
    </source>
</evidence>
<dbReference type="Pfam" id="PF00486">
    <property type="entry name" value="Trans_reg_C"/>
    <property type="match status" value="1"/>
</dbReference>
<dbReference type="EMBL" id="JAHSPG010000011">
    <property type="protein sequence ID" value="MBV4358248.1"/>
    <property type="molecule type" value="Genomic_DNA"/>
</dbReference>
<dbReference type="AlphaFoldDB" id="A0A9E2W542"/>
<feature type="domain" description="OmpR/PhoB-type" evidence="9">
    <location>
        <begin position="126"/>
        <end position="224"/>
    </location>
</feature>
<dbReference type="GO" id="GO:0005829">
    <property type="term" value="C:cytosol"/>
    <property type="evidence" value="ECO:0007669"/>
    <property type="project" value="TreeGrafter"/>
</dbReference>
<protein>
    <submittedName>
        <fullName evidence="10">Response regulator transcription factor</fullName>
    </submittedName>
</protein>
<keyword evidence="5" id="KW-0804">Transcription</keyword>
<feature type="DNA-binding region" description="OmpR/PhoB-type" evidence="7">
    <location>
        <begin position="126"/>
        <end position="224"/>
    </location>
</feature>
<dbReference type="InterPro" id="IPR039420">
    <property type="entry name" value="WalR-like"/>
</dbReference>
<dbReference type="PANTHER" id="PTHR48111:SF22">
    <property type="entry name" value="REGULATOR OF RPOS"/>
    <property type="match status" value="1"/>
</dbReference>
<evidence type="ECO:0000256" key="7">
    <source>
        <dbReference type="PROSITE-ProRule" id="PRU01091"/>
    </source>
</evidence>
<dbReference type="GO" id="GO:0006355">
    <property type="term" value="P:regulation of DNA-templated transcription"/>
    <property type="evidence" value="ECO:0007669"/>
    <property type="project" value="InterPro"/>
</dbReference>
<evidence type="ECO:0000256" key="1">
    <source>
        <dbReference type="ARBA" id="ARBA00022553"/>
    </source>
</evidence>
<evidence type="ECO:0000256" key="3">
    <source>
        <dbReference type="ARBA" id="ARBA00023015"/>
    </source>
</evidence>
<name>A0A9E2W542_9BACT</name>
<evidence type="ECO:0000256" key="2">
    <source>
        <dbReference type="ARBA" id="ARBA00023012"/>
    </source>
</evidence>
<keyword evidence="4 7" id="KW-0238">DNA-binding</keyword>
<evidence type="ECO:0000313" key="10">
    <source>
        <dbReference type="EMBL" id="MBV4358248.1"/>
    </source>
</evidence>
<keyword evidence="11" id="KW-1185">Reference proteome</keyword>
<dbReference type="CDD" id="cd00383">
    <property type="entry name" value="trans_reg_C"/>
    <property type="match status" value="1"/>
</dbReference>
<dbReference type="FunFam" id="3.40.50.2300:FF:000001">
    <property type="entry name" value="DNA-binding response regulator PhoB"/>
    <property type="match status" value="1"/>
</dbReference>
<evidence type="ECO:0000259" key="9">
    <source>
        <dbReference type="PROSITE" id="PS51755"/>
    </source>
</evidence>
<dbReference type="InterPro" id="IPR001867">
    <property type="entry name" value="OmpR/PhoB-type_DNA-bd"/>
</dbReference>
<comment type="caution">
    <text evidence="10">The sequence shown here is derived from an EMBL/GenBank/DDBJ whole genome shotgun (WGS) entry which is preliminary data.</text>
</comment>
<dbReference type="Pfam" id="PF00072">
    <property type="entry name" value="Response_reg"/>
    <property type="match status" value="1"/>
</dbReference>
<sequence length="225" mass="25264">MNILLVEDESAVISVIQRGLTEHNLSVSVALDGATGLQMAREHEFDVILLDIMLPAMNGIEVCKTLRRENINTPVLMLTALGSTENVITGLDSGADDYMSKPFKLSELYARIRALARRRFTPLKDDSIISIGSLALNTVSKIITRNNTPISLTATEYKLLEYLMKNANRVLSRMEILEHVWGINFNMGTNVVDVYVNYLRKKIDKDFENKMIHTLVGMGYVLKSD</sequence>
<organism evidence="10 11">
    <name type="scientific">Pinibacter aurantiacus</name>
    <dbReference type="NCBI Taxonomy" id="2851599"/>
    <lineage>
        <taxon>Bacteria</taxon>
        <taxon>Pseudomonadati</taxon>
        <taxon>Bacteroidota</taxon>
        <taxon>Chitinophagia</taxon>
        <taxon>Chitinophagales</taxon>
        <taxon>Chitinophagaceae</taxon>
        <taxon>Pinibacter</taxon>
    </lineage>
</organism>
<keyword evidence="2" id="KW-0902">Two-component regulatory system</keyword>
<evidence type="ECO:0000259" key="8">
    <source>
        <dbReference type="PROSITE" id="PS50110"/>
    </source>
</evidence>
<dbReference type="SMART" id="SM00862">
    <property type="entry name" value="Trans_reg_C"/>
    <property type="match status" value="1"/>
</dbReference>
<dbReference type="PROSITE" id="PS50110">
    <property type="entry name" value="RESPONSE_REGULATORY"/>
    <property type="match status" value="1"/>
</dbReference>
<dbReference type="PANTHER" id="PTHR48111">
    <property type="entry name" value="REGULATOR OF RPOS"/>
    <property type="match status" value="1"/>
</dbReference>
<evidence type="ECO:0000256" key="4">
    <source>
        <dbReference type="ARBA" id="ARBA00023125"/>
    </source>
</evidence>